<dbReference type="InterPro" id="IPR024654">
    <property type="entry name" value="Calcineurin-like_PHP_lpxH"/>
</dbReference>
<dbReference type="GeneID" id="17354305"/>
<dbReference type="InterPro" id="IPR029052">
    <property type="entry name" value="Metallo-depent_PP-like"/>
</dbReference>
<dbReference type="SUPFAM" id="SSF56300">
    <property type="entry name" value="Metallo-dependent phosphatases"/>
    <property type="match status" value="1"/>
</dbReference>
<feature type="region of interest" description="Disordered" evidence="1">
    <location>
        <begin position="192"/>
        <end position="212"/>
    </location>
</feature>
<dbReference type="EMBL" id="GL433846">
    <property type="protein sequence ID" value="EFN55056.1"/>
    <property type="molecule type" value="Genomic_DNA"/>
</dbReference>
<dbReference type="RefSeq" id="XP_005847158.1">
    <property type="nucleotide sequence ID" value="XM_005847096.1"/>
</dbReference>
<evidence type="ECO:0000256" key="1">
    <source>
        <dbReference type="SAM" id="MobiDB-lite"/>
    </source>
</evidence>
<accession>E1ZH49</accession>
<gene>
    <name evidence="3" type="ORF">CHLNCDRAFT_134928</name>
</gene>
<protein>
    <recommendedName>
        <fullName evidence="2">Calcineurin-like phosphoesterase domain-containing protein</fullName>
    </recommendedName>
</protein>
<evidence type="ECO:0000259" key="2">
    <source>
        <dbReference type="Pfam" id="PF12850"/>
    </source>
</evidence>
<reference evidence="3 4" key="1">
    <citation type="journal article" date="2010" name="Plant Cell">
        <title>The Chlorella variabilis NC64A genome reveals adaptation to photosymbiosis, coevolution with viruses, and cryptic sex.</title>
        <authorList>
            <person name="Blanc G."/>
            <person name="Duncan G."/>
            <person name="Agarkova I."/>
            <person name="Borodovsky M."/>
            <person name="Gurnon J."/>
            <person name="Kuo A."/>
            <person name="Lindquist E."/>
            <person name="Lucas S."/>
            <person name="Pangilinan J."/>
            <person name="Polle J."/>
            <person name="Salamov A."/>
            <person name="Terry A."/>
            <person name="Yamada T."/>
            <person name="Dunigan D.D."/>
            <person name="Grigoriev I.V."/>
            <person name="Claverie J.M."/>
            <person name="Van Etten J.L."/>
        </authorList>
    </citation>
    <scope>NUCLEOTIDE SEQUENCE [LARGE SCALE GENOMIC DNA]</scope>
    <source>
        <strain evidence="3 4">NC64A</strain>
    </source>
</reference>
<dbReference type="InParanoid" id="E1ZH49"/>
<organism evidence="4">
    <name type="scientific">Chlorella variabilis</name>
    <name type="common">Green alga</name>
    <dbReference type="NCBI Taxonomy" id="554065"/>
    <lineage>
        <taxon>Eukaryota</taxon>
        <taxon>Viridiplantae</taxon>
        <taxon>Chlorophyta</taxon>
        <taxon>core chlorophytes</taxon>
        <taxon>Trebouxiophyceae</taxon>
        <taxon>Chlorellales</taxon>
        <taxon>Chlorellaceae</taxon>
        <taxon>Chlorella clade</taxon>
        <taxon>Chlorella</taxon>
    </lineage>
</organism>
<name>E1ZH49_CHLVA</name>
<dbReference type="STRING" id="554065.E1ZH49"/>
<sequence length="212" mass="22401">MHAKQRVRIASTVDHMRATGLLVGVVSDTHGVWDPALRGVFAGAHQLVHAGDVGNHGGHAAVLGALQRIAPVTAVRGNVDDDAAAMKDLPITALLHLADWSVLLVHILESPEAAAAMEQHQPDVVITGHSHRWSEATVETAAGRRQLRLNPGSAGPARFKLGRSVALLALPERGSGAWPTVRRIELASKAPPRLPEARGGAARGMRRKQVVG</sequence>
<feature type="domain" description="Calcineurin-like phosphoesterase" evidence="2">
    <location>
        <begin position="22"/>
        <end position="170"/>
    </location>
</feature>
<dbReference type="Pfam" id="PF12850">
    <property type="entry name" value="Metallophos_2"/>
    <property type="match status" value="1"/>
</dbReference>
<dbReference type="AlphaFoldDB" id="E1ZH49"/>
<dbReference type="KEGG" id="cvr:CHLNCDRAFT_134928"/>
<proteinExistence type="predicted"/>
<keyword evidence="4" id="KW-1185">Reference proteome</keyword>
<dbReference type="OrthoDB" id="1918287at2759"/>
<dbReference type="OMA" id="FICGHSH"/>
<dbReference type="eggNOG" id="ENOG502SFAZ">
    <property type="taxonomic scope" value="Eukaryota"/>
</dbReference>
<evidence type="ECO:0000313" key="3">
    <source>
        <dbReference type="EMBL" id="EFN55056.1"/>
    </source>
</evidence>
<evidence type="ECO:0000313" key="4">
    <source>
        <dbReference type="Proteomes" id="UP000008141"/>
    </source>
</evidence>
<dbReference type="Gene3D" id="3.60.21.10">
    <property type="match status" value="1"/>
</dbReference>
<dbReference type="Proteomes" id="UP000008141">
    <property type="component" value="Unassembled WGS sequence"/>
</dbReference>